<protein>
    <recommendedName>
        <fullName evidence="3">Checkpoint protein</fullName>
    </recommendedName>
</protein>
<evidence type="ECO:0000313" key="2">
    <source>
        <dbReference type="Proteomes" id="UP001497383"/>
    </source>
</evidence>
<dbReference type="RefSeq" id="XP_066833061.1">
    <property type="nucleotide sequence ID" value="XM_066976532.1"/>
</dbReference>
<dbReference type="Proteomes" id="UP001497383">
    <property type="component" value="Chromosome 8"/>
</dbReference>
<gene>
    <name evidence="1" type="ORF">LODBEIA_P61230</name>
</gene>
<evidence type="ECO:0008006" key="3">
    <source>
        <dbReference type="Google" id="ProtNLM"/>
    </source>
</evidence>
<reference evidence="1 2" key="1">
    <citation type="submission" date="2024-03" db="EMBL/GenBank/DDBJ databases">
        <authorList>
            <person name="Brejova B."/>
        </authorList>
    </citation>
    <scope>NUCLEOTIDE SEQUENCE [LARGE SCALE GENOMIC DNA]</scope>
    <source>
        <strain evidence="1 2">CBS 14171</strain>
    </source>
</reference>
<sequence>MPLQFTKVPRDSDLVSKITTKFPYYDKVQLIAPAGDYSKTPPSLRASFQEYETSNLYQLCLDSPKETFIKAIPQDQTSLAPIFQNSLTLSHGQVTLRLSQPSFQKCPNLQSRNKGKITKLKSEKIGHGGNYNAQYRYEIKTEVAVPELKTIISTVLPRVKVSIYSLDSDSQLPIAKSIAATPKVAHLDICDRYEALTIYANFDENQIVDANKLETQFATRFTISNTISSALSDLKWHLLSLHQGEHHILMQDCGDSIHVYEII</sequence>
<dbReference type="EMBL" id="OZ022412">
    <property type="protein sequence ID" value="CAK9442380.1"/>
    <property type="molecule type" value="Genomic_DNA"/>
</dbReference>
<evidence type="ECO:0000313" key="1">
    <source>
        <dbReference type="EMBL" id="CAK9442380.1"/>
    </source>
</evidence>
<accession>A0ABP0ZV79</accession>
<name>A0ABP0ZV79_9ASCO</name>
<dbReference type="GeneID" id="92211319"/>
<proteinExistence type="predicted"/>
<keyword evidence="2" id="KW-1185">Reference proteome</keyword>
<organism evidence="1 2">
    <name type="scientific">Lodderomyces beijingensis</name>
    <dbReference type="NCBI Taxonomy" id="1775926"/>
    <lineage>
        <taxon>Eukaryota</taxon>
        <taxon>Fungi</taxon>
        <taxon>Dikarya</taxon>
        <taxon>Ascomycota</taxon>
        <taxon>Saccharomycotina</taxon>
        <taxon>Pichiomycetes</taxon>
        <taxon>Debaryomycetaceae</taxon>
        <taxon>Candida/Lodderomyces clade</taxon>
        <taxon>Lodderomyces</taxon>
    </lineage>
</organism>